<dbReference type="PANTHER" id="PTHR48207">
    <property type="entry name" value="SUCCINATE--HYDROXYMETHYLGLUTARATE COA-TRANSFERASE"/>
    <property type="match status" value="1"/>
</dbReference>
<comment type="caution">
    <text evidence="2">The sequence shown here is derived from an EMBL/GenBank/DDBJ whole genome shotgun (WGS) entry which is preliminary data.</text>
</comment>
<dbReference type="SUPFAM" id="SSF89796">
    <property type="entry name" value="CoA-transferase family III (CaiB/BaiF)"/>
    <property type="match status" value="1"/>
</dbReference>
<proteinExistence type="predicted"/>
<dbReference type="EMBL" id="SMJW01000154">
    <property type="protein sequence ID" value="TDC11927.1"/>
    <property type="molecule type" value="Genomic_DNA"/>
</dbReference>
<evidence type="ECO:0000313" key="2">
    <source>
        <dbReference type="EMBL" id="TDC11927.1"/>
    </source>
</evidence>
<organism evidence="2 3">
    <name type="scientific">Actinomadura bangladeshensis</name>
    <dbReference type="NCBI Taxonomy" id="453573"/>
    <lineage>
        <taxon>Bacteria</taxon>
        <taxon>Bacillati</taxon>
        <taxon>Actinomycetota</taxon>
        <taxon>Actinomycetes</taxon>
        <taxon>Streptosporangiales</taxon>
        <taxon>Thermomonosporaceae</taxon>
        <taxon>Actinomadura</taxon>
    </lineage>
</organism>
<dbReference type="Gene3D" id="3.30.1540.10">
    <property type="entry name" value="formyl-coa transferase, domain 3"/>
    <property type="match status" value="1"/>
</dbReference>
<reference evidence="2 3" key="1">
    <citation type="submission" date="2019-03" db="EMBL/GenBank/DDBJ databases">
        <title>Draft genome sequences of novel Actinobacteria.</title>
        <authorList>
            <person name="Sahin N."/>
            <person name="Ay H."/>
            <person name="Saygin H."/>
        </authorList>
    </citation>
    <scope>NUCLEOTIDE SEQUENCE [LARGE SCALE GENOMIC DNA]</scope>
    <source>
        <strain evidence="2 3">DSM 45347</strain>
    </source>
</reference>
<name>A0A4R4NV66_9ACTN</name>
<evidence type="ECO:0000256" key="1">
    <source>
        <dbReference type="ARBA" id="ARBA00022679"/>
    </source>
</evidence>
<protein>
    <submittedName>
        <fullName evidence="2">CoA transferase</fullName>
    </submittedName>
</protein>
<gene>
    <name evidence="2" type="ORF">E1284_26145</name>
</gene>
<dbReference type="AlphaFoldDB" id="A0A4R4NV66"/>
<dbReference type="InterPro" id="IPR044855">
    <property type="entry name" value="CoA-Trfase_III_dom3_sf"/>
</dbReference>
<dbReference type="PANTHER" id="PTHR48207:SF3">
    <property type="entry name" value="SUCCINATE--HYDROXYMETHYLGLUTARATE COA-TRANSFERASE"/>
    <property type="match status" value="1"/>
</dbReference>
<dbReference type="RefSeq" id="WP_131942783.1">
    <property type="nucleotide sequence ID" value="NZ_BAAAMX010000039.1"/>
</dbReference>
<accession>A0A4R4NV66</accession>
<keyword evidence="1 2" id="KW-0808">Transferase</keyword>
<dbReference type="Proteomes" id="UP000295431">
    <property type="component" value="Unassembled WGS sequence"/>
</dbReference>
<dbReference type="InterPro" id="IPR050483">
    <property type="entry name" value="CoA-transferase_III_domain"/>
</dbReference>
<evidence type="ECO:0000313" key="3">
    <source>
        <dbReference type="Proteomes" id="UP000295431"/>
    </source>
</evidence>
<dbReference type="OrthoDB" id="4251672at2"/>
<keyword evidence="3" id="KW-1185">Reference proteome</keyword>
<dbReference type="InterPro" id="IPR023606">
    <property type="entry name" value="CoA-Trfase_III_dom_1_sf"/>
</dbReference>
<dbReference type="InterPro" id="IPR003673">
    <property type="entry name" value="CoA-Trfase_fam_III"/>
</dbReference>
<dbReference type="Pfam" id="PF02515">
    <property type="entry name" value="CoA_transf_3"/>
    <property type="match status" value="1"/>
</dbReference>
<dbReference type="GO" id="GO:0008410">
    <property type="term" value="F:CoA-transferase activity"/>
    <property type="evidence" value="ECO:0007669"/>
    <property type="project" value="TreeGrafter"/>
</dbReference>
<sequence length="384" mass="41026">MMALEGIKVLDAASMLAGPYCATLLGDLGAEVVKVEPPAGDETRRFGPRRGDDSGVFVGVNRNKRSVVLDLRTDRGREVLAGLVAWADIVVDNLRPQARRKLGLDYGTVSALNPRIISVSLSSFGADGPYAGRAGIDPVAQALTGFMAVTGPRGGAPTKAGPPVGDATASMLAAVGALAALRAREITGRGQQVDVSLIDGLLHVQAPYTGQYFLLGTQQPRTGNGIDWYAPYNAYRCGDGRYVHLACYNDKFFTNLCAALERPDLAEDDRFASNEARLAHRDELDRVIGEHLGELTRDEALERLWAADVIVGPVNDYDEVFTDPQVLHNGMVVETAHHTGPLRVTGVPVKLSDTPGSVRRPPPGLGEHTDEVLAELNIEEGDAS</sequence>
<dbReference type="Gene3D" id="3.40.50.10540">
    <property type="entry name" value="Crotonobetainyl-coa:carnitine coa-transferase, domain 1"/>
    <property type="match status" value="1"/>
</dbReference>